<evidence type="ECO:0008006" key="4">
    <source>
        <dbReference type="Google" id="ProtNLM"/>
    </source>
</evidence>
<comment type="caution">
    <text evidence="2">The sequence shown here is derived from an EMBL/GenBank/DDBJ whole genome shotgun (WGS) entry which is preliminary data.</text>
</comment>
<feature type="transmembrane region" description="Helical" evidence="1">
    <location>
        <begin position="20"/>
        <end position="38"/>
    </location>
</feature>
<name>A0A849I0D5_9HYPH</name>
<keyword evidence="1" id="KW-0812">Transmembrane</keyword>
<keyword evidence="1" id="KW-1133">Transmembrane helix</keyword>
<dbReference type="Proteomes" id="UP000564885">
    <property type="component" value="Unassembled WGS sequence"/>
</dbReference>
<accession>A0A849I0D5</accession>
<reference evidence="2 3" key="1">
    <citation type="submission" date="2020-04" db="EMBL/GenBank/DDBJ databases">
        <title>Enterovirga sp. isolate from soil.</title>
        <authorList>
            <person name="Chea S."/>
            <person name="Kim D.-U."/>
        </authorList>
    </citation>
    <scope>NUCLEOTIDE SEQUENCE [LARGE SCALE GENOMIC DNA]</scope>
    <source>
        <strain evidence="2 3">DB1703</strain>
    </source>
</reference>
<proteinExistence type="predicted"/>
<organism evidence="2 3">
    <name type="scientific">Enterovirga aerilata</name>
    <dbReference type="NCBI Taxonomy" id="2730920"/>
    <lineage>
        <taxon>Bacteria</taxon>
        <taxon>Pseudomonadati</taxon>
        <taxon>Pseudomonadota</taxon>
        <taxon>Alphaproteobacteria</taxon>
        <taxon>Hyphomicrobiales</taxon>
        <taxon>Methylobacteriaceae</taxon>
        <taxon>Enterovirga</taxon>
    </lineage>
</organism>
<evidence type="ECO:0000313" key="3">
    <source>
        <dbReference type="Proteomes" id="UP000564885"/>
    </source>
</evidence>
<protein>
    <recommendedName>
        <fullName evidence="4">Peptidase inhibitor family I36 protein</fullName>
    </recommendedName>
</protein>
<sequence length="263" mass="27770">MREFEYPLARARRIRARRAVFGGSSSLLVCAALALIFLTPDEGRRTGSSPSPALEVAPAQAMAPATARLPLPADRVMTIAPAILEGGQAPDIWSTPLKAEPTVETAALSPEMAVPALPQAEEPAAGADTEPPRLLFEHASLVDQPVAIEGRNPAGLAVLVAASAPAPLTFASVAGRWASHPSACSDRKGRSAYLPLLIDERGAKAGGASCSFRRTAQDGNRWSVTAACADATERWDAHVRLVLAGNRLTWSSERGTQTYTRCR</sequence>
<gene>
    <name evidence="2" type="ORF">HJG44_00420</name>
</gene>
<dbReference type="EMBL" id="JABEPP010000001">
    <property type="protein sequence ID" value="NNM70861.1"/>
    <property type="molecule type" value="Genomic_DNA"/>
</dbReference>
<evidence type="ECO:0000313" key="2">
    <source>
        <dbReference type="EMBL" id="NNM70861.1"/>
    </source>
</evidence>
<dbReference type="RefSeq" id="WP_171216390.1">
    <property type="nucleotide sequence ID" value="NZ_JABEPP010000001.1"/>
</dbReference>
<evidence type="ECO:0000256" key="1">
    <source>
        <dbReference type="SAM" id="Phobius"/>
    </source>
</evidence>
<keyword evidence="1" id="KW-0472">Membrane</keyword>
<dbReference type="AlphaFoldDB" id="A0A849I0D5"/>
<keyword evidence="3" id="KW-1185">Reference proteome</keyword>